<accession>A0ABY4PI94</accession>
<dbReference type="RefSeq" id="WP_249511193.1">
    <property type="nucleotide sequence ID" value="NZ_CP093362.1"/>
</dbReference>
<keyword evidence="3" id="KW-1185">Reference proteome</keyword>
<proteinExistence type="predicted"/>
<evidence type="ECO:0000313" key="2">
    <source>
        <dbReference type="EMBL" id="UQS85215.1"/>
    </source>
</evidence>
<dbReference type="Proteomes" id="UP000831859">
    <property type="component" value="Chromosome"/>
</dbReference>
<dbReference type="EMBL" id="CP093362">
    <property type="protein sequence ID" value="UQS85215.1"/>
    <property type="molecule type" value="Genomic_DNA"/>
</dbReference>
<sequence>MNRNLNKQAFTIIETIIGLILVASIALLINNSIPYLNYENKTNNDNLINYHIFLKTIESKKLNLKVLNANDDTANFINYDTQKRYRISLYKNMLRLSGDKNGHVPLLDNVTNIEFKIVNHHLHLIVILKENQKFESVSSIES</sequence>
<evidence type="ECO:0000256" key="1">
    <source>
        <dbReference type="SAM" id="Phobius"/>
    </source>
</evidence>
<organism evidence="2 3">
    <name type="scientific">Apilactobacillus apisilvae</name>
    <dbReference type="NCBI Taxonomy" id="2923364"/>
    <lineage>
        <taxon>Bacteria</taxon>
        <taxon>Bacillati</taxon>
        <taxon>Bacillota</taxon>
        <taxon>Bacilli</taxon>
        <taxon>Lactobacillales</taxon>
        <taxon>Lactobacillaceae</taxon>
        <taxon>Apilactobacillus</taxon>
    </lineage>
</organism>
<reference evidence="2 3" key="1">
    <citation type="journal article" date="2022" name="Int. J. Syst. Evol. Microbiol.">
        <title>Apilactobacillus apisilvae sp. nov., Nicolia spurrieriana gen. nov. sp. nov., Bombilactobacillus folatiphilus sp. nov. and Bombilactobacillus thymidiniphilus sp. nov., four new lactic acid bacterial isolates from stingless bees Tetragonula carbonaria and Austroplebeia australis.</title>
        <authorList>
            <person name="Oliphant S.A."/>
            <person name="Watson-Haigh N.S."/>
            <person name="Sumby K.M."/>
            <person name="Gardner J."/>
            <person name="Groom S."/>
            <person name="Jiranek V."/>
        </authorList>
    </citation>
    <scope>NUCLEOTIDE SEQUENCE [LARGE SCALE GENOMIC DNA]</scope>
    <source>
        <strain evidence="2 3">SG5_A10</strain>
    </source>
</reference>
<keyword evidence="1" id="KW-1133">Transmembrane helix</keyword>
<gene>
    <name evidence="2" type="ORF">MOO46_01020</name>
</gene>
<protein>
    <submittedName>
        <fullName evidence="2">ComGF family competence protein</fullName>
    </submittedName>
</protein>
<feature type="transmembrane region" description="Helical" evidence="1">
    <location>
        <begin position="12"/>
        <end position="29"/>
    </location>
</feature>
<name>A0ABY4PI94_9LACO</name>
<evidence type="ECO:0000313" key="3">
    <source>
        <dbReference type="Proteomes" id="UP000831859"/>
    </source>
</evidence>
<keyword evidence="1" id="KW-0472">Membrane</keyword>
<dbReference type="Pfam" id="PF15980">
    <property type="entry name" value="ComGF"/>
    <property type="match status" value="1"/>
</dbReference>
<dbReference type="InterPro" id="IPR016977">
    <property type="entry name" value="ComGF"/>
</dbReference>
<keyword evidence="1" id="KW-0812">Transmembrane</keyword>